<dbReference type="NCBIfam" id="TIGR01760">
    <property type="entry name" value="tape_meas_TP901"/>
    <property type="match status" value="1"/>
</dbReference>
<name>A0ABY7QA86_9ACTN</name>
<keyword evidence="2" id="KW-1133">Transmembrane helix</keyword>
<gene>
    <name evidence="4" type="ORF">O1G21_29335</name>
</gene>
<evidence type="ECO:0000313" key="5">
    <source>
        <dbReference type="Proteomes" id="UP001212821"/>
    </source>
</evidence>
<keyword evidence="2" id="KW-0472">Membrane</keyword>
<dbReference type="Proteomes" id="UP001212821">
    <property type="component" value="Chromosome"/>
</dbReference>
<dbReference type="RefSeq" id="WP_270147903.1">
    <property type="nucleotide sequence ID" value="NZ_CP115450.1"/>
</dbReference>
<keyword evidence="5" id="KW-1185">Reference proteome</keyword>
<reference evidence="5" key="1">
    <citation type="submission" date="2022-12" db="EMBL/GenBank/DDBJ databases">
        <authorList>
            <person name="Mo P."/>
        </authorList>
    </citation>
    <scope>NUCLEOTIDE SEQUENCE [LARGE SCALE GENOMIC DNA]</scope>
    <source>
        <strain evidence="5">HUAS 3-15</strain>
    </source>
</reference>
<dbReference type="EMBL" id="CP115450">
    <property type="protein sequence ID" value="WBP89542.1"/>
    <property type="molecule type" value="Genomic_DNA"/>
</dbReference>
<evidence type="ECO:0000256" key="1">
    <source>
        <dbReference type="ARBA" id="ARBA00022612"/>
    </source>
</evidence>
<dbReference type="PANTHER" id="PTHR37813">
    <property type="entry name" value="FELS-2 PROPHAGE PROTEIN"/>
    <property type="match status" value="1"/>
</dbReference>
<evidence type="ECO:0000313" key="4">
    <source>
        <dbReference type="EMBL" id="WBP89542.1"/>
    </source>
</evidence>
<dbReference type="Pfam" id="PF10145">
    <property type="entry name" value="PhageMin_Tail"/>
    <property type="match status" value="1"/>
</dbReference>
<dbReference type="PANTHER" id="PTHR37813:SF1">
    <property type="entry name" value="FELS-2 PROPHAGE PROTEIN"/>
    <property type="match status" value="1"/>
</dbReference>
<proteinExistence type="predicted"/>
<feature type="domain" description="Phage tail tape measure protein" evidence="3">
    <location>
        <begin position="94"/>
        <end position="276"/>
    </location>
</feature>
<keyword evidence="1" id="KW-1188">Viral release from host cell</keyword>
<feature type="transmembrane region" description="Helical" evidence="2">
    <location>
        <begin position="439"/>
        <end position="459"/>
    </location>
</feature>
<feature type="transmembrane region" description="Helical" evidence="2">
    <location>
        <begin position="583"/>
        <end position="604"/>
    </location>
</feature>
<organism evidence="4 5">
    <name type="scientific">Kitasatospora cathayae</name>
    <dbReference type="NCBI Taxonomy" id="3004092"/>
    <lineage>
        <taxon>Bacteria</taxon>
        <taxon>Bacillati</taxon>
        <taxon>Actinomycetota</taxon>
        <taxon>Actinomycetes</taxon>
        <taxon>Kitasatosporales</taxon>
        <taxon>Streptomycetaceae</taxon>
        <taxon>Kitasatospora</taxon>
    </lineage>
</organism>
<feature type="transmembrane region" description="Helical" evidence="2">
    <location>
        <begin position="471"/>
        <end position="493"/>
    </location>
</feature>
<dbReference type="InterPro" id="IPR010090">
    <property type="entry name" value="Phage_tape_meas"/>
</dbReference>
<keyword evidence="2" id="KW-0812">Transmembrane</keyword>
<evidence type="ECO:0000259" key="3">
    <source>
        <dbReference type="Pfam" id="PF10145"/>
    </source>
</evidence>
<sequence length="932" mass="97657">MATEVADLYSILRVETAPFSAGLRTASEEGESFTAKMGGLGGMMSKLGAATTMAGVAVAGVSIKMAGDFQASMLKLTTTAGESEKNLGMVSEGVKKLAVDTGTSTKQLADGMYLVESAGFHGADGLTVLKAAAEGARAEQAPLAEVSNAVTSALKSYHLPAEQATTITNQMVAAVGAGKMTFSEFSSSLATVLPIASAAHLGFDQIGGAIATLTNHGTSAREATQELAFSIRSLQAPNNVAVQEMQRLGLSSVDISTKLGERGLTGTIGLLQQAILQHMGPAGTVLLSTFNSSKQAAADANAMLASMPKSLQDVAKEFQAGKISMGDWRSTLKGLPVDQANLASQFATLINKSQGFNQQLKAGGPAEETFNASMKKMMGGATGLNTALMLGGESMADFEKNVATVGEAGKNAGKDIHGWAEIQQTFNFQMSQLKERLEVAAITIGTKLIPVVLAVTNYFMQHKVVAEALAAIIGGVLTAAVIRFAAGAVVGAVKGIRDIGAGLKAATIAVRDFELGTKLAAAASKVMAVAQAALNAVMDANPIMLIVIGLAALVAGLVYAYNHSEAFRRIVQAAFRGVEQAALSVWHTLQSVWSGLVGAAASLWHGIESSWRAVAAVTTAIFGGIHDFFAKWWPLLLVIFLPVVAIFVAIWNHFHEQIISAATSAWSFVRDICVGAWDFLLASARFIWRIIQEAVVQPILSAVRILQDAWSEASSWLSQKWRSISEFSERIWSEIKRSIVEPIASAASSCANFIGNIASSIWNGLVNAWNSAKQIAGSFAGIGMEIINGIIRGISNGWSWLKDKIKNLASDALSAAKSFLGISSPSKVFAAEVGQWIPHGIAKGIDDHGQVAVDSMTGLAGNLTGKFGSGGAPGLTMAGGLSAAASSGPVVVLNVTVQGSVLSENDLRDVLEQQMYRLGMRNSTTWQNYARR</sequence>
<feature type="transmembrane region" description="Helical" evidence="2">
    <location>
        <begin position="636"/>
        <end position="654"/>
    </location>
</feature>
<evidence type="ECO:0000256" key="2">
    <source>
        <dbReference type="SAM" id="Phobius"/>
    </source>
</evidence>
<protein>
    <submittedName>
        <fullName evidence="4">Phage tail tape measure protein</fullName>
    </submittedName>
</protein>
<feature type="transmembrane region" description="Helical" evidence="2">
    <location>
        <begin position="543"/>
        <end position="562"/>
    </location>
</feature>
<accession>A0ABY7QA86</accession>